<gene>
    <name evidence="1" type="ORF">A1Q5_13265</name>
</gene>
<dbReference type="RefSeq" id="WP_017020725.1">
    <property type="nucleotide sequence ID" value="NZ_AJYJ02000132.1"/>
</dbReference>
<name>A0ABX3AR13_ALILO</name>
<dbReference type="Pfam" id="PF05069">
    <property type="entry name" value="Phage_tail_S"/>
    <property type="match status" value="1"/>
</dbReference>
<dbReference type="InterPro" id="IPR006522">
    <property type="entry name" value="Phage_virion_morphogenesis"/>
</dbReference>
<organism evidence="1 2">
    <name type="scientific">Aliivibrio logei 5S-186</name>
    <dbReference type="NCBI Taxonomy" id="626086"/>
    <lineage>
        <taxon>Bacteria</taxon>
        <taxon>Pseudomonadati</taxon>
        <taxon>Pseudomonadota</taxon>
        <taxon>Gammaproteobacteria</taxon>
        <taxon>Vibrionales</taxon>
        <taxon>Vibrionaceae</taxon>
        <taxon>Aliivibrio</taxon>
    </lineage>
</organism>
<proteinExistence type="predicted"/>
<dbReference type="EMBL" id="AJYJ02000132">
    <property type="protein sequence ID" value="OEF10364.1"/>
    <property type="molecule type" value="Genomic_DNA"/>
</dbReference>
<reference evidence="1 2" key="1">
    <citation type="journal article" date="2012" name="Science">
        <title>Ecological populations of bacteria act as socially cohesive units of antibiotic production and resistance.</title>
        <authorList>
            <person name="Cordero O.X."/>
            <person name="Wildschutte H."/>
            <person name="Kirkup B."/>
            <person name="Proehl S."/>
            <person name="Ngo L."/>
            <person name="Hussain F."/>
            <person name="Le Roux F."/>
            <person name="Mincer T."/>
            <person name="Polz M.F."/>
        </authorList>
    </citation>
    <scope>NUCLEOTIDE SEQUENCE [LARGE SCALE GENOMIC DNA]</scope>
    <source>
        <strain evidence="1 2">5S-186</strain>
    </source>
</reference>
<comment type="caution">
    <text evidence="1">The sequence shown here is derived from an EMBL/GenBank/DDBJ whole genome shotgun (WGS) entry which is preliminary data.</text>
</comment>
<accession>A0ABX3AR13</accession>
<keyword evidence="2" id="KW-1185">Reference proteome</keyword>
<dbReference type="Proteomes" id="UP000095059">
    <property type="component" value="Unassembled WGS sequence"/>
</dbReference>
<evidence type="ECO:0000313" key="2">
    <source>
        <dbReference type="Proteomes" id="UP000095059"/>
    </source>
</evidence>
<sequence length="173" mass="19876">MQLTNPEQLTHAINSLILTEPERFDLHRRLANRSRQYFREQIRKQRDIDGNSYQKRARRKITLDSKTHKAKDNKNMLLGFGRALKTQVNDKGFEVGLTGVTGNMARVHNEGQGVSFTTRVNGYYNSKVGQWQGGTKVKDNYRMTKRTFIGWTPALERELLAMVANNFLSGVES</sequence>
<evidence type="ECO:0000313" key="1">
    <source>
        <dbReference type="EMBL" id="OEF10364.1"/>
    </source>
</evidence>
<protein>
    <submittedName>
        <fullName evidence="1">Virion morphogenesis protein</fullName>
    </submittedName>
</protein>